<organism evidence="6 7">
    <name type="scientific">Paenibacillus larvae subsp. larvae</name>
    <dbReference type="NCBI Taxonomy" id="147375"/>
    <lineage>
        <taxon>Bacteria</taxon>
        <taxon>Bacillati</taxon>
        <taxon>Bacillota</taxon>
        <taxon>Bacilli</taxon>
        <taxon>Bacillales</taxon>
        <taxon>Paenibacillaceae</taxon>
        <taxon>Paenibacillus</taxon>
    </lineage>
</organism>
<dbReference type="AlphaFoldDB" id="A0A2L1U1B5"/>
<dbReference type="PANTHER" id="PTHR43585">
    <property type="entry name" value="FUMIPYRROLE BIOSYNTHESIS PROTEIN C"/>
    <property type="match status" value="1"/>
</dbReference>
<keyword evidence="3 4" id="KW-0067">ATP-binding</keyword>
<proteinExistence type="predicted"/>
<evidence type="ECO:0000313" key="7">
    <source>
        <dbReference type="Proteomes" id="UP000239833"/>
    </source>
</evidence>
<dbReference type="Gene3D" id="3.40.50.20">
    <property type="match status" value="1"/>
</dbReference>
<keyword evidence="2 4" id="KW-0547">Nucleotide-binding</keyword>
<dbReference type="Pfam" id="PF18603">
    <property type="entry name" value="LAL_C2"/>
    <property type="match status" value="1"/>
</dbReference>
<dbReference type="RefSeq" id="WP_077995425.1">
    <property type="nucleotide sequence ID" value="NZ_CP019655.1"/>
</dbReference>
<evidence type="ECO:0000313" key="6">
    <source>
        <dbReference type="EMBL" id="AVF26694.1"/>
    </source>
</evidence>
<dbReference type="GO" id="GO:0016874">
    <property type="term" value="F:ligase activity"/>
    <property type="evidence" value="ECO:0007669"/>
    <property type="project" value="UniProtKB-KW"/>
</dbReference>
<evidence type="ECO:0000256" key="2">
    <source>
        <dbReference type="ARBA" id="ARBA00022741"/>
    </source>
</evidence>
<keyword evidence="1 6" id="KW-0436">Ligase</keyword>
<reference evidence="7" key="1">
    <citation type="submission" date="2017-02" db="EMBL/GenBank/DDBJ databases">
        <title>Delineation of Paenibacillus larvae strains originating from foulbrood outbreaks.</title>
        <authorList>
            <person name="Beims H."/>
            <person name="Bunk B."/>
            <person name="Sproeer C."/>
            <person name="Mohr K.I."/>
            <person name="Pradella S."/>
            <person name="Guenther G."/>
            <person name="Rohde M."/>
            <person name="von der Ohe W."/>
            <person name="Steinert M."/>
        </authorList>
    </citation>
    <scope>NUCLEOTIDE SEQUENCE [LARGE SCALE GENOMIC DNA]</scope>
    <source>
        <strain evidence="7">Eric_III</strain>
    </source>
</reference>
<sequence length="411" mass="46440">MQGHILFFNATYIKKELILRTAKDLGLTVSVVGPKLPKWSKRYVDYFIETNTYNIEQTLSVLRKYHKKRPFNGVITFWDRDVEPVAHVANEFNLPASSKTAAARARNKSLMRKALKLRNVPHPKFIHISGSWTELQQAAEKIGYPLIYKPVGASASKGVFKVESADQLRRTWEKMMKHATPENDKMFTFYCDEYLVEEFISGKEVSVEGVVAKGKIHIVGITEKWADSINFTEYHHAFPARLPEAVVEDIYKVTRKGIDALELDNCGFHAELIITDHGSKIIEVAGRLGGDFITTHLIPLAYGSNITRANILTVLGEDFDLRPTKKRGACIRFLLAEKGGTVRQWMGTENVMNIPGVVHFGFDKQVGDTVVMPPEKFMDFRLCYVIVEGDDTDDAILKAEQALANVRCMIE</sequence>
<dbReference type="Proteomes" id="UP000239833">
    <property type="component" value="Chromosome"/>
</dbReference>
<dbReference type="InterPro" id="IPR011761">
    <property type="entry name" value="ATP-grasp"/>
</dbReference>
<dbReference type="PANTHER" id="PTHR43585:SF2">
    <property type="entry name" value="ATP-GRASP ENZYME FSQD"/>
    <property type="match status" value="1"/>
</dbReference>
<protein>
    <submittedName>
        <fullName evidence="6">Alanine-anticapsin ligase-like protein</fullName>
    </submittedName>
</protein>
<evidence type="ECO:0000256" key="3">
    <source>
        <dbReference type="ARBA" id="ARBA00022840"/>
    </source>
</evidence>
<dbReference type="InterPro" id="IPR040570">
    <property type="entry name" value="LAL_C2"/>
</dbReference>
<dbReference type="GeneID" id="64219218"/>
<evidence type="ECO:0000256" key="1">
    <source>
        <dbReference type="ARBA" id="ARBA00022598"/>
    </source>
</evidence>
<dbReference type="EMBL" id="CP019655">
    <property type="protein sequence ID" value="AVF26694.1"/>
    <property type="molecule type" value="Genomic_DNA"/>
</dbReference>
<dbReference type="GO" id="GO:0005524">
    <property type="term" value="F:ATP binding"/>
    <property type="evidence" value="ECO:0007669"/>
    <property type="project" value="UniProtKB-UniRule"/>
</dbReference>
<name>A0A2L1U1B5_9BACL</name>
<dbReference type="PROSITE" id="PS50975">
    <property type="entry name" value="ATP_GRASP"/>
    <property type="match status" value="1"/>
</dbReference>
<feature type="domain" description="ATP-grasp" evidence="5">
    <location>
        <begin position="112"/>
        <end position="315"/>
    </location>
</feature>
<evidence type="ECO:0000256" key="4">
    <source>
        <dbReference type="PROSITE-ProRule" id="PRU00409"/>
    </source>
</evidence>
<gene>
    <name evidence="6" type="ORF">ERICIII_02552</name>
</gene>
<dbReference type="GO" id="GO:0046872">
    <property type="term" value="F:metal ion binding"/>
    <property type="evidence" value="ECO:0007669"/>
    <property type="project" value="InterPro"/>
</dbReference>
<dbReference type="Pfam" id="PF18130">
    <property type="entry name" value="ATPgrasp_N"/>
    <property type="match status" value="1"/>
</dbReference>
<accession>A0A2L1U1B5</accession>
<dbReference type="Pfam" id="PF13535">
    <property type="entry name" value="ATP-grasp_4"/>
    <property type="match status" value="1"/>
</dbReference>
<dbReference type="InterPro" id="IPR041472">
    <property type="entry name" value="BL00235/CARNS1_N"/>
</dbReference>
<dbReference type="InterPro" id="IPR052032">
    <property type="entry name" value="ATP-dep_AA_Ligase"/>
</dbReference>
<evidence type="ECO:0000259" key="5">
    <source>
        <dbReference type="PROSITE" id="PS50975"/>
    </source>
</evidence>
<dbReference type="SUPFAM" id="SSF56059">
    <property type="entry name" value="Glutathione synthetase ATP-binding domain-like"/>
    <property type="match status" value="1"/>
</dbReference>
<dbReference type="Gene3D" id="3.30.470.20">
    <property type="entry name" value="ATP-grasp fold, B domain"/>
    <property type="match status" value="1"/>
</dbReference>